<protein>
    <submittedName>
        <fullName evidence="3">Uncharacterized protein</fullName>
    </submittedName>
</protein>
<feature type="region of interest" description="Disordered" evidence="1">
    <location>
        <begin position="264"/>
        <end position="285"/>
    </location>
</feature>
<evidence type="ECO:0000256" key="2">
    <source>
        <dbReference type="SAM" id="SignalP"/>
    </source>
</evidence>
<reference evidence="3" key="1">
    <citation type="submission" date="2020-11" db="EMBL/GenBank/DDBJ databases">
        <authorList>
            <person name="Tran Van P."/>
        </authorList>
    </citation>
    <scope>NUCLEOTIDE SEQUENCE</scope>
</reference>
<sequence length="324" mass="36102">MARTSSMIVFLFIAVCLVALSCGYPRKHPHHQGKERHLGLETYDEYYPGQEEDELPNTAVVASMAKSHGPSNAKGLGSRPWMWSYLSLKQCPQGYKRDGYGVCRKVWYYRCNAGYSRGRGTTAPRHFLEVGESSERVVREFFLVSFRSQASPLLWTIQKLRLSEQLRFEQDLVNNLTQRKSEYPVKFLEEQQSSSLPNICQYQYSNNTGATMTWNLLVVLLVFSMTSSGEGAAIFEPRRLTSEASVPAQTAHKVAEFPVQAAHEAADSSTQAAHEDPVKPGAAGGGSTPLAIQPLNIIVVPSFSLACPEGQKLDMFKNCRKVWG</sequence>
<keyword evidence="2" id="KW-0732">Signal</keyword>
<feature type="chain" id="PRO_5030941448" evidence="2">
    <location>
        <begin position="24"/>
        <end position="324"/>
    </location>
</feature>
<accession>A0A7R9PS42</accession>
<gene>
    <name evidence="3" type="ORF">TGEB3V08_LOCUS10540</name>
</gene>
<proteinExistence type="predicted"/>
<dbReference type="PROSITE" id="PS51257">
    <property type="entry name" value="PROKAR_LIPOPROTEIN"/>
    <property type="match status" value="1"/>
</dbReference>
<organism evidence="3">
    <name type="scientific">Timema genevievae</name>
    <name type="common">Walking stick</name>
    <dbReference type="NCBI Taxonomy" id="629358"/>
    <lineage>
        <taxon>Eukaryota</taxon>
        <taxon>Metazoa</taxon>
        <taxon>Ecdysozoa</taxon>
        <taxon>Arthropoda</taxon>
        <taxon>Hexapoda</taxon>
        <taxon>Insecta</taxon>
        <taxon>Pterygota</taxon>
        <taxon>Neoptera</taxon>
        <taxon>Polyneoptera</taxon>
        <taxon>Phasmatodea</taxon>
        <taxon>Timematodea</taxon>
        <taxon>Timematoidea</taxon>
        <taxon>Timematidae</taxon>
        <taxon>Timema</taxon>
    </lineage>
</organism>
<feature type="signal peptide" evidence="2">
    <location>
        <begin position="1"/>
        <end position="23"/>
    </location>
</feature>
<evidence type="ECO:0000313" key="3">
    <source>
        <dbReference type="EMBL" id="CAD7609382.1"/>
    </source>
</evidence>
<dbReference type="AlphaFoldDB" id="A0A7R9PS42"/>
<name>A0A7R9PS42_TIMGE</name>
<evidence type="ECO:0000256" key="1">
    <source>
        <dbReference type="SAM" id="MobiDB-lite"/>
    </source>
</evidence>
<dbReference type="EMBL" id="OE846282">
    <property type="protein sequence ID" value="CAD7609382.1"/>
    <property type="molecule type" value="Genomic_DNA"/>
</dbReference>